<keyword evidence="1" id="KW-0812">Transmembrane</keyword>
<dbReference type="AlphaFoldDB" id="A0A9Y1I227"/>
<proteinExistence type="predicted"/>
<gene>
    <name evidence="2" type="primary">ycf19</name>
    <name evidence="2" type="ORF">SCTW_034</name>
</gene>
<keyword evidence="1" id="KW-1133">Transmembrane helix</keyword>
<evidence type="ECO:0000313" key="2">
    <source>
        <dbReference type="EMBL" id="WDA98816.1"/>
    </source>
</evidence>
<name>A0A9Y1I227_9RHOD</name>
<keyword evidence="2" id="KW-0934">Plastid</keyword>
<dbReference type="InterPro" id="IPR003425">
    <property type="entry name" value="CCB3/YggT"/>
</dbReference>
<feature type="transmembrane region" description="Helical" evidence="1">
    <location>
        <begin position="59"/>
        <end position="81"/>
    </location>
</feature>
<dbReference type="PANTHER" id="PTHR33219">
    <property type="entry name" value="YLMG HOMOLOG PROTEIN 2, CHLOROPLASTIC"/>
    <property type="match status" value="1"/>
</dbReference>
<accession>A0A9Y1I227</accession>
<geneLocation type="plastid" evidence="2"/>
<evidence type="ECO:0008006" key="3">
    <source>
        <dbReference type="Google" id="ProtNLM"/>
    </source>
</evidence>
<dbReference type="GO" id="GO:0016020">
    <property type="term" value="C:membrane"/>
    <property type="evidence" value="ECO:0007669"/>
    <property type="project" value="InterPro"/>
</dbReference>
<dbReference type="Pfam" id="PF02325">
    <property type="entry name" value="CCB3_YggT"/>
    <property type="match status" value="1"/>
</dbReference>
<dbReference type="EMBL" id="OP616811">
    <property type="protein sequence ID" value="WDA98816.1"/>
    <property type="molecule type" value="Genomic_DNA"/>
</dbReference>
<keyword evidence="1" id="KW-0472">Membrane</keyword>
<protein>
    <recommendedName>
        <fullName evidence="3">YggT family protein</fullName>
    </recommendedName>
</protein>
<dbReference type="GO" id="GO:0010020">
    <property type="term" value="P:chloroplast fission"/>
    <property type="evidence" value="ECO:0007669"/>
    <property type="project" value="TreeGrafter"/>
</dbReference>
<sequence length="90" mass="10372">MNTSINLLFSSLVGFLQLYLVLLLLRVSLTWFPNINWFSQPFYSLSKITDPYLRLFRGIVPPFLGMDISPILGFILLQFLVQIFSNIKAS</sequence>
<feature type="transmembrane region" description="Helical" evidence="1">
    <location>
        <begin position="7"/>
        <end position="29"/>
    </location>
</feature>
<dbReference type="PANTHER" id="PTHR33219:SF14">
    <property type="entry name" value="PROTEIN COFACTOR ASSEMBLY OF COMPLEX C SUBUNIT B CCB3, CHLOROPLASTIC-RELATED"/>
    <property type="match status" value="1"/>
</dbReference>
<reference evidence="2" key="1">
    <citation type="journal article" date="2023" name="J. Phycol.">
        <title>Revised classification of the Cyanidiophyceae based on plastid genome data with descriptions of the Cavernulicolales ord. nov. and Galdieriales ord. nov. (Rhodophyta).</title>
        <authorList>
            <person name="Park S.I."/>
            <person name="Cho C.H."/>
            <person name="Ciniglia C."/>
            <person name="Huang T.Y."/>
            <person name="Liu S.L."/>
            <person name="Bustamante D.E."/>
            <person name="Calderon M.S."/>
            <person name="Mansilla A."/>
            <person name="McDermott T."/>
            <person name="Andersen R.A."/>
            <person name="Yoon H.S."/>
        </authorList>
    </citation>
    <scope>NUCLEOTIDE SEQUENCE</scope>
</reference>
<organism evidence="2">
    <name type="scientific">Sciadococcus taiwanensis</name>
    <dbReference type="NCBI Taxonomy" id="3028030"/>
    <lineage>
        <taxon>Eukaryota</taxon>
        <taxon>Rhodophyta</taxon>
        <taxon>Bangiophyceae</taxon>
        <taxon>Cavernulicolales</taxon>
        <taxon>Cavernulicolaceae</taxon>
        <taxon>Sciadococcus</taxon>
    </lineage>
</organism>
<evidence type="ECO:0000256" key="1">
    <source>
        <dbReference type="SAM" id="Phobius"/>
    </source>
</evidence>